<feature type="compositionally biased region" description="Low complexity" evidence="11">
    <location>
        <begin position="482"/>
        <end position="494"/>
    </location>
</feature>
<feature type="compositionally biased region" description="Pro residues" evidence="11">
    <location>
        <begin position="46"/>
        <end position="56"/>
    </location>
</feature>
<feature type="domain" description="C2H2-type" evidence="12">
    <location>
        <begin position="279"/>
        <end position="306"/>
    </location>
</feature>
<evidence type="ECO:0000313" key="13">
    <source>
        <dbReference type="EMBL" id="KAG5842917.1"/>
    </source>
</evidence>
<dbReference type="GO" id="GO:0008270">
    <property type="term" value="F:zinc ion binding"/>
    <property type="evidence" value="ECO:0007669"/>
    <property type="project" value="UniProtKB-KW"/>
</dbReference>
<name>A0A9D3M7B1_ANGAN</name>
<feature type="region of interest" description="Disordered" evidence="11">
    <location>
        <begin position="16"/>
        <end position="180"/>
    </location>
</feature>
<evidence type="ECO:0000256" key="1">
    <source>
        <dbReference type="ARBA" id="ARBA00004123"/>
    </source>
</evidence>
<keyword evidence="14" id="KW-1185">Reference proteome</keyword>
<feature type="compositionally biased region" description="Basic and acidic residues" evidence="11">
    <location>
        <begin position="57"/>
        <end position="68"/>
    </location>
</feature>
<keyword evidence="3" id="KW-0677">Repeat</keyword>
<dbReference type="Proteomes" id="UP001044222">
    <property type="component" value="Chromosome 9"/>
</dbReference>
<evidence type="ECO:0000256" key="6">
    <source>
        <dbReference type="ARBA" id="ARBA00023015"/>
    </source>
</evidence>
<keyword evidence="6" id="KW-0805">Transcription regulation</keyword>
<dbReference type="GO" id="GO:0005634">
    <property type="term" value="C:nucleus"/>
    <property type="evidence" value="ECO:0007669"/>
    <property type="project" value="UniProtKB-SubCell"/>
</dbReference>
<feature type="domain" description="C2H2-type" evidence="12">
    <location>
        <begin position="307"/>
        <end position="334"/>
    </location>
</feature>
<keyword evidence="4 10" id="KW-0863">Zinc-finger</keyword>
<dbReference type="PANTHER" id="PTHR14196:SF12">
    <property type="entry name" value="ZINC FINGER PROTEIN 208-LIKE"/>
    <property type="match status" value="1"/>
</dbReference>
<evidence type="ECO:0000313" key="14">
    <source>
        <dbReference type="Proteomes" id="UP001044222"/>
    </source>
</evidence>
<dbReference type="InterPro" id="IPR013087">
    <property type="entry name" value="Znf_C2H2_type"/>
</dbReference>
<evidence type="ECO:0000256" key="10">
    <source>
        <dbReference type="PROSITE-ProRule" id="PRU00042"/>
    </source>
</evidence>
<evidence type="ECO:0000256" key="8">
    <source>
        <dbReference type="ARBA" id="ARBA00023163"/>
    </source>
</evidence>
<evidence type="ECO:0000256" key="9">
    <source>
        <dbReference type="ARBA" id="ARBA00023242"/>
    </source>
</evidence>
<dbReference type="InterPro" id="IPR050717">
    <property type="entry name" value="C2H2-ZF_Transcription_Reg"/>
</dbReference>
<dbReference type="GO" id="GO:0000977">
    <property type="term" value="F:RNA polymerase II transcription regulatory region sequence-specific DNA binding"/>
    <property type="evidence" value="ECO:0007669"/>
    <property type="project" value="TreeGrafter"/>
</dbReference>
<organism evidence="13 14">
    <name type="scientific">Anguilla anguilla</name>
    <name type="common">European freshwater eel</name>
    <name type="synonym">Muraena anguilla</name>
    <dbReference type="NCBI Taxonomy" id="7936"/>
    <lineage>
        <taxon>Eukaryota</taxon>
        <taxon>Metazoa</taxon>
        <taxon>Chordata</taxon>
        <taxon>Craniata</taxon>
        <taxon>Vertebrata</taxon>
        <taxon>Euteleostomi</taxon>
        <taxon>Actinopterygii</taxon>
        <taxon>Neopterygii</taxon>
        <taxon>Teleostei</taxon>
        <taxon>Anguilliformes</taxon>
        <taxon>Anguillidae</taxon>
        <taxon>Anguilla</taxon>
    </lineage>
</organism>
<dbReference type="FunFam" id="3.30.160.60:FF:000446">
    <property type="entry name" value="Zinc finger protein"/>
    <property type="match status" value="1"/>
</dbReference>
<accession>A0A9D3M7B1</accession>
<dbReference type="GO" id="GO:0000981">
    <property type="term" value="F:DNA-binding transcription factor activity, RNA polymerase II-specific"/>
    <property type="evidence" value="ECO:0007669"/>
    <property type="project" value="TreeGrafter"/>
</dbReference>
<feature type="compositionally biased region" description="Low complexity" evidence="11">
    <location>
        <begin position="550"/>
        <end position="560"/>
    </location>
</feature>
<dbReference type="SMART" id="SM00355">
    <property type="entry name" value="ZnF_C2H2"/>
    <property type="match status" value="7"/>
</dbReference>
<feature type="domain" description="C2H2-type" evidence="12">
    <location>
        <begin position="218"/>
        <end position="245"/>
    </location>
</feature>
<dbReference type="PROSITE" id="PS00028">
    <property type="entry name" value="ZINC_FINGER_C2H2_1"/>
    <property type="match status" value="7"/>
</dbReference>
<feature type="region of interest" description="Disordered" evidence="11">
    <location>
        <begin position="431"/>
        <end position="577"/>
    </location>
</feature>
<evidence type="ECO:0000259" key="12">
    <source>
        <dbReference type="PROSITE" id="PS50157"/>
    </source>
</evidence>
<dbReference type="GO" id="GO:0032502">
    <property type="term" value="P:developmental process"/>
    <property type="evidence" value="ECO:0007669"/>
    <property type="project" value="UniProtKB-ARBA"/>
</dbReference>
<keyword evidence="7" id="KW-0238">DNA-binding</keyword>
<keyword evidence="9" id="KW-0539">Nucleus</keyword>
<dbReference type="Pfam" id="PF00096">
    <property type="entry name" value="zf-C2H2"/>
    <property type="match status" value="5"/>
</dbReference>
<dbReference type="FunFam" id="3.30.160.60:FF:002716">
    <property type="entry name" value="Zinc finger protein 212"/>
    <property type="match status" value="1"/>
</dbReference>
<protein>
    <recommendedName>
        <fullName evidence="12">C2H2-type domain-containing protein</fullName>
    </recommendedName>
</protein>
<evidence type="ECO:0000256" key="2">
    <source>
        <dbReference type="ARBA" id="ARBA00022723"/>
    </source>
</evidence>
<evidence type="ECO:0000256" key="7">
    <source>
        <dbReference type="ARBA" id="ARBA00023125"/>
    </source>
</evidence>
<sequence length="577" mass="60650">MQQFAELMASQAVKDYAQQEAHRAAREASGQKAAGPKAPTRHLHGKPPPGYSLPPRPDQREPSREEARSCSCGQQGEGQGEQEVQGEGVGRAGGSWDQEEDEEEQTQRDALLPNQSAQARPELLAQGPRRRVRGPRPGPGFGDVSGGAAHDPDCPYVPDPGQQLPKRQGQDPARDGAPQQAPSLPCLCFQTCAQFLCQSQAPPADSGLPAPAQSPGPFPCFSCQRSFPTCAQLLRHQQSHGLQEGASQHLCMHCAAAFARPALLLQHQRERHAAEPRGFLCPECGRAFNSHGNLRIHLNVHTGARPYSCADCGKSFSQSGALRVHRRIHTGERPYVCAYCARGFSNLAGLRAHERTHTGEKPYPCPQCGKCFTQSGALKIHTRIHTGERPFVCGHCGKAFSSHSGIRFHHRTVHGAIPKLSITVGLSPCSTPTTGSSAGPGSDTSLGGPGGPNSNVSSPASMYSSANACSGGPHPKSPGLDAAAASSSSSSFPGPASPPRPSVDLRAGRGGAKLGADPAVSGLDLSRGSAGREQRARPYDGRGAGRAEGARTGPRAAGAGLERSGRKRRERGTARAA</sequence>
<dbReference type="FunFam" id="3.30.160.60:FF:001004">
    <property type="entry name" value="Zinc finger protein 426"/>
    <property type="match status" value="1"/>
</dbReference>
<feature type="compositionally biased region" description="Basic and acidic residues" evidence="11">
    <location>
        <begin position="530"/>
        <end position="549"/>
    </location>
</feature>
<evidence type="ECO:0000256" key="5">
    <source>
        <dbReference type="ARBA" id="ARBA00022833"/>
    </source>
</evidence>
<dbReference type="PROSITE" id="PS50157">
    <property type="entry name" value="ZINC_FINGER_C2H2_2"/>
    <property type="match status" value="7"/>
</dbReference>
<keyword evidence="2" id="KW-0479">Metal-binding</keyword>
<keyword evidence="8" id="KW-0804">Transcription</keyword>
<dbReference type="EMBL" id="JAFIRN010000009">
    <property type="protein sequence ID" value="KAG5842917.1"/>
    <property type="molecule type" value="Genomic_DNA"/>
</dbReference>
<evidence type="ECO:0000256" key="3">
    <source>
        <dbReference type="ARBA" id="ARBA00022737"/>
    </source>
</evidence>
<feature type="domain" description="C2H2-type" evidence="12">
    <location>
        <begin position="249"/>
        <end position="277"/>
    </location>
</feature>
<dbReference type="Gene3D" id="3.30.160.60">
    <property type="entry name" value="Classic Zinc Finger"/>
    <property type="match status" value="6"/>
</dbReference>
<dbReference type="SUPFAM" id="SSF57667">
    <property type="entry name" value="beta-beta-alpha zinc fingers"/>
    <property type="match status" value="4"/>
</dbReference>
<evidence type="ECO:0000256" key="4">
    <source>
        <dbReference type="ARBA" id="ARBA00022771"/>
    </source>
</evidence>
<proteinExistence type="predicted"/>
<comment type="caution">
    <text evidence="13">The sequence shown here is derived from an EMBL/GenBank/DDBJ whole genome shotgun (WGS) entry which is preliminary data.</text>
</comment>
<evidence type="ECO:0000256" key="11">
    <source>
        <dbReference type="SAM" id="MobiDB-lite"/>
    </source>
</evidence>
<feature type="domain" description="C2H2-type" evidence="12">
    <location>
        <begin position="363"/>
        <end position="390"/>
    </location>
</feature>
<dbReference type="FunFam" id="3.30.160.60:FF:000100">
    <property type="entry name" value="Zinc finger 45-like"/>
    <property type="match status" value="1"/>
</dbReference>
<feature type="domain" description="C2H2-type" evidence="12">
    <location>
        <begin position="391"/>
        <end position="414"/>
    </location>
</feature>
<reference evidence="13" key="1">
    <citation type="submission" date="2021-01" db="EMBL/GenBank/DDBJ databases">
        <title>A chromosome-scale assembly of European eel, Anguilla anguilla.</title>
        <authorList>
            <person name="Henkel C."/>
            <person name="Jong-Raadsen S.A."/>
            <person name="Dufour S."/>
            <person name="Weltzien F.-A."/>
            <person name="Palstra A.P."/>
            <person name="Pelster B."/>
            <person name="Spaink H.P."/>
            <person name="Van Den Thillart G.E."/>
            <person name="Jansen H."/>
            <person name="Zahm M."/>
            <person name="Klopp C."/>
            <person name="Cedric C."/>
            <person name="Louis A."/>
            <person name="Berthelot C."/>
            <person name="Parey E."/>
            <person name="Roest Crollius H."/>
            <person name="Montfort J."/>
            <person name="Robinson-Rechavi M."/>
            <person name="Bucao C."/>
            <person name="Bouchez O."/>
            <person name="Gislard M."/>
            <person name="Lluch J."/>
            <person name="Milhes M."/>
            <person name="Lampietro C."/>
            <person name="Lopez Roques C."/>
            <person name="Donnadieu C."/>
            <person name="Braasch I."/>
            <person name="Desvignes T."/>
            <person name="Postlethwait J."/>
            <person name="Bobe J."/>
            <person name="Guiguen Y."/>
            <person name="Dirks R."/>
        </authorList>
    </citation>
    <scope>NUCLEOTIDE SEQUENCE</scope>
    <source>
        <strain evidence="13">Tag_6206</strain>
        <tissue evidence="13">Liver</tissue>
    </source>
</reference>
<comment type="subcellular location">
    <subcellularLocation>
        <location evidence="1">Nucleus</location>
    </subcellularLocation>
</comment>
<keyword evidence="5" id="KW-0862">Zinc</keyword>
<gene>
    <name evidence="13" type="ORF">ANANG_G00182840</name>
</gene>
<dbReference type="AlphaFoldDB" id="A0A9D3M7B1"/>
<dbReference type="InterPro" id="IPR036236">
    <property type="entry name" value="Znf_C2H2_sf"/>
</dbReference>
<dbReference type="PANTHER" id="PTHR14196">
    <property type="entry name" value="ODD-SKIPPED - RELATED"/>
    <property type="match status" value="1"/>
</dbReference>
<dbReference type="FunFam" id="3.30.160.60:FF:000202">
    <property type="entry name" value="Zinc finger protein 574"/>
    <property type="match status" value="1"/>
</dbReference>
<feature type="compositionally biased region" description="Polar residues" evidence="11">
    <location>
        <begin position="431"/>
        <end position="444"/>
    </location>
</feature>
<feature type="domain" description="C2H2-type" evidence="12">
    <location>
        <begin position="335"/>
        <end position="362"/>
    </location>
</feature>